<dbReference type="OrthoDB" id="343296at2759"/>
<evidence type="ECO:0000259" key="4">
    <source>
        <dbReference type="PROSITE" id="PS50222"/>
    </source>
</evidence>
<organism evidence="5 6">
    <name type="scientific">Wickerhamiella sorbophila</name>
    <dbReference type="NCBI Taxonomy" id="45607"/>
    <lineage>
        <taxon>Eukaryota</taxon>
        <taxon>Fungi</taxon>
        <taxon>Dikarya</taxon>
        <taxon>Ascomycota</taxon>
        <taxon>Saccharomycotina</taxon>
        <taxon>Dipodascomycetes</taxon>
        <taxon>Dipodascales</taxon>
        <taxon>Trichomonascaceae</taxon>
        <taxon>Wickerhamiella</taxon>
    </lineage>
</organism>
<evidence type="ECO:0000256" key="1">
    <source>
        <dbReference type="ARBA" id="ARBA00022723"/>
    </source>
</evidence>
<evidence type="ECO:0000256" key="3">
    <source>
        <dbReference type="ARBA" id="ARBA00022837"/>
    </source>
</evidence>
<dbReference type="AlphaFoldDB" id="A0A2T0FHD7"/>
<dbReference type="GO" id="GO:0016460">
    <property type="term" value="C:myosin II complex"/>
    <property type="evidence" value="ECO:0007669"/>
    <property type="project" value="TreeGrafter"/>
</dbReference>
<dbReference type="InterPro" id="IPR050230">
    <property type="entry name" value="CALM/Myosin/TropC-like"/>
</dbReference>
<dbReference type="RefSeq" id="XP_024664304.1">
    <property type="nucleotide sequence ID" value="XM_024808536.1"/>
</dbReference>
<dbReference type="SUPFAM" id="SSF47473">
    <property type="entry name" value="EF-hand"/>
    <property type="match status" value="1"/>
</dbReference>
<keyword evidence="1" id="KW-0479">Metal-binding</keyword>
<sequence>MNKTLFTKGELSEEQKLEIKQAFDVFDIGGDQRLDHHELKTAMKALGFDATRSEVQQIIKDHDSTGKRRIDFDDFNKVMTAKILQRDPKDEMRRAFALFDVGHTGKITFQDLKRVAQEIGEKIDDEELRAMIEVFDLDEDNAISFEEFTNLCSD</sequence>
<protein>
    <submittedName>
        <fullName evidence="5">Cell division control protein 31</fullName>
    </submittedName>
</protein>
<dbReference type="Pfam" id="PF13499">
    <property type="entry name" value="EF-hand_7"/>
    <property type="match status" value="2"/>
</dbReference>
<comment type="caution">
    <text evidence="5">The sequence shown here is derived from an EMBL/GenBank/DDBJ whole genome shotgun (WGS) entry which is preliminary data.</text>
</comment>
<reference evidence="5 6" key="1">
    <citation type="submission" date="2017-04" db="EMBL/GenBank/DDBJ databases">
        <title>Genome sequencing of [Candida] sorbophila.</title>
        <authorList>
            <person name="Ahn J.O."/>
        </authorList>
    </citation>
    <scope>NUCLEOTIDE SEQUENCE [LARGE SCALE GENOMIC DNA]</scope>
    <source>
        <strain evidence="5 6">DS02</strain>
    </source>
</reference>
<dbReference type="GO" id="GO:0005509">
    <property type="term" value="F:calcium ion binding"/>
    <property type="evidence" value="ECO:0007669"/>
    <property type="project" value="InterPro"/>
</dbReference>
<keyword evidence="3" id="KW-0106">Calcium</keyword>
<accession>A0A2T0FHD7</accession>
<dbReference type="PROSITE" id="PS00018">
    <property type="entry name" value="EF_HAND_1"/>
    <property type="match status" value="1"/>
</dbReference>
<dbReference type="PANTHER" id="PTHR23048:SF48">
    <property type="entry name" value="CENTRIN 3"/>
    <property type="match status" value="1"/>
</dbReference>
<feature type="domain" description="EF-hand" evidence="4">
    <location>
        <begin position="87"/>
        <end position="122"/>
    </location>
</feature>
<name>A0A2T0FHD7_9ASCO</name>
<dbReference type="InterPro" id="IPR018247">
    <property type="entry name" value="EF_Hand_1_Ca_BS"/>
</dbReference>
<dbReference type="PROSITE" id="PS50222">
    <property type="entry name" value="EF_HAND_2"/>
    <property type="match status" value="4"/>
</dbReference>
<keyword evidence="6" id="KW-1185">Reference proteome</keyword>
<keyword evidence="5" id="KW-0132">Cell division</keyword>
<keyword evidence="5" id="KW-0131">Cell cycle</keyword>
<proteinExistence type="predicted"/>
<dbReference type="Proteomes" id="UP000238350">
    <property type="component" value="Unassembled WGS sequence"/>
</dbReference>
<dbReference type="GO" id="GO:0051301">
    <property type="term" value="P:cell division"/>
    <property type="evidence" value="ECO:0007669"/>
    <property type="project" value="UniProtKB-KW"/>
</dbReference>
<dbReference type="FunFam" id="1.10.238.10:FF:000001">
    <property type="entry name" value="Calmodulin 1"/>
    <property type="match status" value="1"/>
</dbReference>
<dbReference type="EMBL" id="NDIQ01000021">
    <property type="protein sequence ID" value="PRT54359.1"/>
    <property type="molecule type" value="Genomic_DNA"/>
</dbReference>
<dbReference type="STRING" id="45607.A0A2T0FHD7"/>
<evidence type="ECO:0000313" key="6">
    <source>
        <dbReference type="Proteomes" id="UP000238350"/>
    </source>
</evidence>
<evidence type="ECO:0000256" key="2">
    <source>
        <dbReference type="ARBA" id="ARBA00022737"/>
    </source>
</evidence>
<dbReference type="InterPro" id="IPR002048">
    <property type="entry name" value="EF_hand_dom"/>
</dbReference>
<dbReference type="PANTHER" id="PTHR23048">
    <property type="entry name" value="MYOSIN LIGHT CHAIN 1, 3"/>
    <property type="match status" value="1"/>
</dbReference>
<dbReference type="SMART" id="SM00054">
    <property type="entry name" value="EFh"/>
    <property type="match status" value="4"/>
</dbReference>
<evidence type="ECO:0000313" key="5">
    <source>
        <dbReference type="EMBL" id="PRT54359.1"/>
    </source>
</evidence>
<dbReference type="InterPro" id="IPR011992">
    <property type="entry name" value="EF-hand-dom_pair"/>
</dbReference>
<dbReference type="GeneID" id="36515727"/>
<gene>
    <name evidence="5" type="ORF">B9G98_01979</name>
</gene>
<keyword evidence="2" id="KW-0677">Repeat</keyword>
<dbReference type="Gene3D" id="1.10.238.10">
    <property type="entry name" value="EF-hand"/>
    <property type="match status" value="2"/>
</dbReference>
<feature type="domain" description="EF-hand" evidence="4">
    <location>
        <begin position="14"/>
        <end position="49"/>
    </location>
</feature>
<feature type="domain" description="EF-hand" evidence="4">
    <location>
        <begin position="123"/>
        <end position="154"/>
    </location>
</feature>
<dbReference type="CDD" id="cd00051">
    <property type="entry name" value="EFh"/>
    <property type="match status" value="1"/>
</dbReference>
<feature type="domain" description="EF-hand" evidence="4">
    <location>
        <begin position="50"/>
        <end position="85"/>
    </location>
</feature>